<dbReference type="RefSeq" id="WP_076340978.1">
    <property type="nucleotide sequence ID" value="NZ_CAJTMI010000014.1"/>
</dbReference>
<evidence type="ECO:0000256" key="1">
    <source>
        <dbReference type="ARBA" id="ARBA00004141"/>
    </source>
</evidence>
<dbReference type="Pfam" id="PF01544">
    <property type="entry name" value="CorA"/>
    <property type="match status" value="1"/>
</dbReference>
<dbReference type="InterPro" id="IPR047199">
    <property type="entry name" value="CorA-like"/>
</dbReference>
<dbReference type="CDD" id="cd12827">
    <property type="entry name" value="EcCorA_ZntB-like_u2"/>
    <property type="match status" value="1"/>
</dbReference>
<dbReference type="OrthoDB" id="9803416at2"/>
<dbReference type="Gene3D" id="1.20.58.340">
    <property type="entry name" value="Magnesium transport protein CorA, transmembrane region"/>
    <property type="match status" value="2"/>
</dbReference>
<dbReference type="GO" id="GO:0046873">
    <property type="term" value="F:metal ion transmembrane transporter activity"/>
    <property type="evidence" value="ECO:0007669"/>
    <property type="project" value="InterPro"/>
</dbReference>
<dbReference type="SUPFAM" id="SSF143865">
    <property type="entry name" value="CorA soluble domain-like"/>
    <property type="match status" value="1"/>
</dbReference>
<feature type="transmembrane region" description="Helical" evidence="6">
    <location>
        <begin position="240"/>
        <end position="257"/>
    </location>
</feature>
<name>A0A1U7NNY2_9FIRM</name>
<reference evidence="7 8" key="1">
    <citation type="submission" date="2016-11" db="EMBL/GenBank/DDBJ databases">
        <title>Description of two novel members of the family Erysipelotrichaceae: Ileibacterium lipovorans gen. nov., sp. nov. and Dubosiella newyorkensis, gen. nov., sp. nov.</title>
        <authorList>
            <person name="Cox L.M."/>
            <person name="Sohn J."/>
            <person name="Tyrrell K.L."/>
            <person name="Citron D.M."/>
            <person name="Lawson P.A."/>
            <person name="Patel N.B."/>
            <person name="Iizumi T."/>
            <person name="Perez-Perez G.I."/>
            <person name="Goldstein E.J."/>
            <person name="Blaser M.J."/>
        </authorList>
    </citation>
    <scope>NUCLEOTIDE SEQUENCE [LARGE SCALE GENOMIC DNA]</scope>
    <source>
        <strain evidence="7 8">NYU-BL-A4</strain>
    </source>
</reference>
<evidence type="ECO:0000256" key="4">
    <source>
        <dbReference type="ARBA" id="ARBA00022989"/>
    </source>
</evidence>
<evidence type="ECO:0000313" key="8">
    <source>
        <dbReference type="Proteomes" id="UP000186705"/>
    </source>
</evidence>
<comment type="caution">
    <text evidence="7">The sequence shown here is derived from an EMBL/GenBank/DDBJ whole genome shotgun (WGS) entry which is preliminary data.</text>
</comment>
<dbReference type="InterPro" id="IPR045863">
    <property type="entry name" value="CorA_TM1_TM2"/>
</dbReference>
<dbReference type="InterPro" id="IPR002523">
    <property type="entry name" value="MgTranspt_CorA/ZnTranspt_ZntB"/>
</dbReference>
<comment type="similarity">
    <text evidence="2">Belongs to the CorA metal ion transporter (MIT) (TC 1.A.35) family.</text>
</comment>
<dbReference type="PANTHER" id="PTHR47891">
    <property type="entry name" value="TRANSPORTER-RELATED"/>
    <property type="match status" value="1"/>
</dbReference>
<evidence type="ECO:0000256" key="6">
    <source>
        <dbReference type="SAM" id="Phobius"/>
    </source>
</evidence>
<evidence type="ECO:0000313" key="7">
    <source>
        <dbReference type="EMBL" id="OLU47054.1"/>
    </source>
</evidence>
<sequence>MLEFYKTNETGKTEKIDAPMPGCWISAVAPTSEERDFLIHEIGVLPEFVKSSLDEEESAHIDYDDDADQTLVIFDYPNVNDETRRFSIDRNGEQMSVQYSTMPIGIVVLKGYIVTISLHENQNISDMASGHIKGVDTRLKTRFLLTLLLRISQKYLIYLRQIDRISSRMEKKLYKSAQNKELIEMLGLEKSLVYFSTSLKSDESTLSKIMRGRQIKLYEDDEDLLEDVMIEIKQAIEMCSIYSGILSSTMATFANVISNNMNIVMKILAVITLVVELPNIIFGFYGMNVEGLIEPYAWFPLTLAIVACVIAIIIFKKKDMFD</sequence>
<dbReference type="GO" id="GO:0016020">
    <property type="term" value="C:membrane"/>
    <property type="evidence" value="ECO:0007669"/>
    <property type="project" value="UniProtKB-SubCell"/>
</dbReference>
<evidence type="ECO:0000256" key="2">
    <source>
        <dbReference type="ARBA" id="ARBA00009765"/>
    </source>
</evidence>
<accession>A0A1U7NNY2</accession>
<evidence type="ECO:0000256" key="5">
    <source>
        <dbReference type="ARBA" id="ARBA00023136"/>
    </source>
</evidence>
<dbReference type="InterPro" id="IPR045861">
    <property type="entry name" value="CorA_cytoplasmic_dom"/>
</dbReference>
<keyword evidence="4 6" id="KW-1133">Transmembrane helix</keyword>
<keyword evidence="3 6" id="KW-0812">Transmembrane</keyword>
<dbReference type="Proteomes" id="UP000186705">
    <property type="component" value="Unassembled WGS sequence"/>
</dbReference>
<dbReference type="EMBL" id="MPKA01000055">
    <property type="protein sequence ID" value="OLU47054.1"/>
    <property type="molecule type" value="Genomic_DNA"/>
</dbReference>
<proteinExistence type="inferred from homology"/>
<evidence type="ECO:0000256" key="3">
    <source>
        <dbReference type="ARBA" id="ARBA00022692"/>
    </source>
</evidence>
<feature type="transmembrane region" description="Helical" evidence="6">
    <location>
        <begin position="264"/>
        <end position="285"/>
    </location>
</feature>
<dbReference type="Gene3D" id="3.30.460.20">
    <property type="entry name" value="CorA soluble domain-like"/>
    <property type="match status" value="1"/>
</dbReference>
<dbReference type="GeneID" id="78275097"/>
<dbReference type="AlphaFoldDB" id="A0A1U7NNY2"/>
<gene>
    <name evidence="7" type="ORF">BO225_03930</name>
</gene>
<feature type="transmembrane region" description="Helical" evidence="6">
    <location>
        <begin position="297"/>
        <end position="315"/>
    </location>
</feature>
<keyword evidence="8" id="KW-1185">Reference proteome</keyword>
<protein>
    <submittedName>
        <fullName evidence="7">Magnesium transporter</fullName>
    </submittedName>
</protein>
<keyword evidence="5 6" id="KW-0472">Membrane</keyword>
<dbReference type="SUPFAM" id="SSF144083">
    <property type="entry name" value="Magnesium transport protein CorA, transmembrane region"/>
    <property type="match status" value="1"/>
</dbReference>
<dbReference type="PANTHER" id="PTHR47891:SF2">
    <property type="entry name" value="MAGNESIUM AND COBALT TRANSPORTER"/>
    <property type="match status" value="1"/>
</dbReference>
<organism evidence="7 8">
    <name type="scientific">Dubosiella newyorkensis</name>
    <dbReference type="NCBI Taxonomy" id="1862672"/>
    <lineage>
        <taxon>Bacteria</taxon>
        <taxon>Bacillati</taxon>
        <taxon>Bacillota</taxon>
        <taxon>Erysipelotrichia</taxon>
        <taxon>Erysipelotrichales</taxon>
        <taxon>Erysipelotrichaceae</taxon>
        <taxon>Dubosiella</taxon>
    </lineage>
</organism>
<comment type="subcellular location">
    <subcellularLocation>
        <location evidence="1">Membrane</location>
        <topology evidence="1">Multi-pass membrane protein</topology>
    </subcellularLocation>
</comment>